<name>A0ABV2QNA4_9MICO</name>
<dbReference type="Gene3D" id="2.40.340.10">
    <property type="entry name" value="MoeA, C-terminal, domain IV"/>
    <property type="match status" value="1"/>
</dbReference>
<proteinExistence type="inferred from homology"/>
<organism evidence="8 9">
    <name type="scientific">Conyzicola nivalis</name>
    <dbReference type="NCBI Taxonomy" id="1477021"/>
    <lineage>
        <taxon>Bacteria</taxon>
        <taxon>Bacillati</taxon>
        <taxon>Actinomycetota</taxon>
        <taxon>Actinomycetes</taxon>
        <taxon>Micrococcales</taxon>
        <taxon>Microbacteriaceae</taxon>
        <taxon>Conyzicola</taxon>
    </lineage>
</organism>
<dbReference type="InterPro" id="IPR038987">
    <property type="entry name" value="MoeA-like"/>
</dbReference>
<dbReference type="Gene3D" id="3.90.105.10">
    <property type="entry name" value="Molybdopterin biosynthesis moea protein, domain 2"/>
    <property type="match status" value="1"/>
</dbReference>
<dbReference type="SUPFAM" id="SSF63882">
    <property type="entry name" value="MoeA N-terminal region -like"/>
    <property type="match status" value="1"/>
</dbReference>
<keyword evidence="9" id="KW-1185">Reference proteome</keyword>
<gene>
    <name evidence="8" type="ORF">ABIE21_001565</name>
</gene>
<dbReference type="EMBL" id="JBEPSJ010000001">
    <property type="protein sequence ID" value="MET4582075.1"/>
    <property type="molecule type" value="Genomic_DNA"/>
</dbReference>
<feature type="region of interest" description="Disordered" evidence="6">
    <location>
        <begin position="1"/>
        <end position="22"/>
    </location>
</feature>
<feature type="compositionally biased region" description="Polar residues" evidence="6">
    <location>
        <begin position="1"/>
        <end position="12"/>
    </location>
</feature>
<feature type="domain" description="MoaB/Mog" evidence="7">
    <location>
        <begin position="215"/>
        <end position="351"/>
    </location>
</feature>
<dbReference type="PROSITE" id="PS00886">
    <property type="entry name" value="ILVD_EDD_1"/>
    <property type="match status" value="1"/>
</dbReference>
<comment type="similarity">
    <text evidence="2 5">Belongs to the MoeA family.</text>
</comment>
<comment type="pathway">
    <text evidence="5">Cofactor biosynthesis; molybdopterin biosynthesis.</text>
</comment>
<evidence type="ECO:0000256" key="4">
    <source>
        <dbReference type="ARBA" id="ARBA00047317"/>
    </source>
</evidence>
<dbReference type="InterPro" id="IPR020558">
    <property type="entry name" value="DiOHA_6PGluconate_deHydtase_CS"/>
</dbReference>
<dbReference type="InterPro" id="IPR036688">
    <property type="entry name" value="MoeA_C_domain_IV_sf"/>
</dbReference>
<evidence type="ECO:0000256" key="1">
    <source>
        <dbReference type="ARBA" id="ARBA00002901"/>
    </source>
</evidence>
<evidence type="ECO:0000313" key="9">
    <source>
        <dbReference type="Proteomes" id="UP001549257"/>
    </source>
</evidence>
<comment type="cofactor">
    <cofactor evidence="5">
        <name>Mg(2+)</name>
        <dbReference type="ChEBI" id="CHEBI:18420"/>
    </cofactor>
</comment>
<keyword evidence="5 8" id="KW-0808">Transferase</keyword>
<accession>A0ABV2QNA4</accession>
<comment type="caution">
    <text evidence="8">The sequence shown here is derived from an EMBL/GenBank/DDBJ whole genome shotgun (WGS) entry which is preliminary data.</text>
</comment>
<evidence type="ECO:0000259" key="7">
    <source>
        <dbReference type="SMART" id="SM00852"/>
    </source>
</evidence>
<keyword evidence="5" id="KW-0479">Metal-binding</keyword>
<reference evidence="8 9" key="1">
    <citation type="submission" date="2024-06" db="EMBL/GenBank/DDBJ databases">
        <title>Sorghum-associated microbial communities from plants grown in Nebraska, USA.</title>
        <authorList>
            <person name="Schachtman D."/>
        </authorList>
    </citation>
    <scope>NUCLEOTIDE SEQUENCE [LARGE SCALE GENOMIC DNA]</scope>
    <source>
        <strain evidence="8 9">2857</strain>
    </source>
</reference>
<evidence type="ECO:0000256" key="5">
    <source>
        <dbReference type="RuleBase" id="RU365090"/>
    </source>
</evidence>
<dbReference type="EC" id="2.10.1.1" evidence="5"/>
<evidence type="ECO:0000256" key="2">
    <source>
        <dbReference type="ARBA" id="ARBA00010763"/>
    </source>
</evidence>
<comment type="function">
    <text evidence="1 5">Catalyzes the insertion of molybdate into adenylated molybdopterin with the concomitant release of AMP.</text>
</comment>
<dbReference type="RefSeq" id="WP_354024225.1">
    <property type="nucleotide sequence ID" value="NZ_JBEPSJ010000001.1"/>
</dbReference>
<dbReference type="Gene3D" id="2.170.190.11">
    <property type="entry name" value="Molybdopterin biosynthesis moea protein, domain 3"/>
    <property type="match status" value="1"/>
</dbReference>
<dbReference type="GO" id="GO:0061599">
    <property type="term" value="F:molybdopterin molybdotransferase activity"/>
    <property type="evidence" value="ECO:0007669"/>
    <property type="project" value="UniProtKB-EC"/>
</dbReference>
<keyword evidence="5" id="KW-0460">Magnesium</keyword>
<dbReference type="InterPro" id="IPR001453">
    <property type="entry name" value="MoaB/Mog_dom"/>
</dbReference>
<dbReference type="PANTHER" id="PTHR10192:SF5">
    <property type="entry name" value="GEPHYRIN"/>
    <property type="match status" value="1"/>
</dbReference>
<dbReference type="Pfam" id="PF03453">
    <property type="entry name" value="MoeA_N"/>
    <property type="match status" value="1"/>
</dbReference>
<dbReference type="InterPro" id="IPR036425">
    <property type="entry name" value="MoaB/Mog-like_dom_sf"/>
</dbReference>
<sequence>MPTSRTPSTGSRHSPRRSPATHADLAAAAAPPLVDADWFQARTIAHAAGGRVGSGVEEVALAASAGRTLAVDVVARGNMPGFSSSAMDGWAVAGDGPWLLGPAITAGTVGIAATLGDHTGRPIATGAMIPPGTRAVLRSEHGVVTATARGPLLSVAGHAGAGQPVDGAHIRVEGEEAAAGSLLVRAGTVLTPARLALAAAGGTDAVVVRLRPRVRFVVLGDEIVGEGVAIPGLVRDAFGPQLPALLESLGLRAAGVRHVGDSLDLTIRALGTDDSELVVVTGGSSRGATDHARSALLACGGRVLVDGVAMRPGHPVILGRLGDGRLVLCLPGNPAAGMLAFLSLGMPLVDGLLGRPAAALGSETASVPVAGAGHGVRLVAATVADGRATPCDKQSPAMLIGLAAADTVLVVPPDGVAAGDRVPALRPPWA</sequence>
<evidence type="ECO:0000256" key="6">
    <source>
        <dbReference type="SAM" id="MobiDB-lite"/>
    </source>
</evidence>
<dbReference type="PANTHER" id="PTHR10192">
    <property type="entry name" value="MOLYBDOPTERIN BIOSYNTHESIS PROTEIN"/>
    <property type="match status" value="1"/>
</dbReference>
<keyword evidence="3 5" id="KW-0500">Molybdenum</keyword>
<dbReference type="SMART" id="SM00852">
    <property type="entry name" value="MoCF_biosynth"/>
    <property type="match status" value="1"/>
</dbReference>
<dbReference type="Pfam" id="PF00994">
    <property type="entry name" value="MoCF_biosynth"/>
    <property type="match status" value="1"/>
</dbReference>
<protein>
    <recommendedName>
        <fullName evidence="5">Molybdopterin molybdenumtransferase</fullName>
        <ecNumber evidence="5">2.10.1.1</ecNumber>
    </recommendedName>
</protein>
<dbReference type="Gene3D" id="3.40.980.10">
    <property type="entry name" value="MoaB/Mog-like domain"/>
    <property type="match status" value="1"/>
</dbReference>
<dbReference type="Proteomes" id="UP001549257">
    <property type="component" value="Unassembled WGS sequence"/>
</dbReference>
<dbReference type="SUPFAM" id="SSF53218">
    <property type="entry name" value="Molybdenum cofactor biosynthesis proteins"/>
    <property type="match status" value="1"/>
</dbReference>
<comment type="catalytic activity">
    <reaction evidence="4">
        <text>adenylyl-molybdopterin + molybdate = Mo-molybdopterin + AMP + H(+)</text>
        <dbReference type="Rhea" id="RHEA:35047"/>
        <dbReference type="ChEBI" id="CHEBI:15378"/>
        <dbReference type="ChEBI" id="CHEBI:36264"/>
        <dbReference type="ChEBI" id="CHEBI:62727"/>
        <dbReference type="ChEBI" id="CHEBI:71302"/>
        <dbReference type="ChEBI" id="CHEBI:456215"/>
        <dbReference type="EC" id="2.10.1.1"/>
    </reaction>
</comment>
<evidence type="ECO:0000313" key="8">
    <source>
        <dbReference type="EMBL" id="MET4582075.1"/>
    </source>
</evidence>
<dbReference type="InterPro" id="IPR036135">
    <property type="entry name" value="MoeA_linker/N_sf"/>
</dbReference>
<evidence type="ECO:0000256" key="3">
    <source>
        <dbReference type="ARBA" id="ARBA00022505"/>
    </source>
</evidence>
<keyword evidence="5" id="KW-0501">Molybdenum cofactor biosynthesis</keyword>
<dbReference type="InterPro" id="IPR005110">
    <property type="entry name" value="MoeA_linker/N"/>
</dbReference>